<dbReference type="InterPro" id="IPR011005">
    <property type="entry name" value="Dihydropteroate_synth-like_sf"/>
</dbReference>
<evidence type="ECO:0000256" key="3">
    <source>
        <dbReference type="ARBA" id="ARBA00001353"/>
    </source>
</evidence>
<dbReference type="GO" id="GO:0005524">
    <property type="term" value="F:ATP binding"/>
    <property type="evidence" value="ECO:0007669"/>
    <property type="project" value="UniProtKB-KW"/>
</dbReference>
<dbReference type="GO" id="GO:0004150">
    <property type="term" value="F:dihydroneopterin aldolase activity"/>
    <property type="evidence" value="ECO:0007669"/>
    <property type="project" value="UniProtKB-EC"/>
</dbReference>
<evidence type="ECO:0000256" key="14">
    <source>
        <dbReference type="ARBA" id="ARBA00022723"/>
    </source>
</evidence>
<evidence type="ECO:0000313" key="26">
    <source>
        <dbReference type="EMBL" id="KZO94683.1"/>
    </source>
</evidence>
<dbReference type="SUPFAM" id="SSF51717">
    <property type="entry name" value="Dihydropteroate synthetase-like"/>
    <property type="match status" value="1"/>
</dbReference>
<evidence type="ECO:0000259" key="25">
    <source>
        <dbReference type="PROSITE" id="PS50972"/>
    </source>
</evidence>
<dbReference type="EMBL" id="KV417293">
    <property type="protein sequence ID" value="KZO94683.1"/>
    <property type="molecule type" value="Genomic_DNA"/>
</dbReference>
<keyword evidence="14" id="KW-0479">Metal-binding</keyword>
<evidence type="ECO:0000256" key="5">
    <source>
        <dbReference type="ARBA" id="ARBA00004763"/>
    </source>
</evidence>
<dbReference type="InterPro" id="IPR035907">
    <property type="entry name" value="Hppk_sf"/>
</dbReference>
<dbReference type="InterPro" id="IPR006157">
    <property type="entry name" value="FolB_dom"/>
</dbReference>
<evidence type="ECO:0000256" key="12">
    <source>
        <dbReference type="ARBA" id="ARBA00013253"/>
    </source>
</evidence>
<evidence type="ECO:0000256" key="10">
    <source>
        <dbReference type="ARBA" id="ARBA00012458"/>
    </source>
</evidence>
<dbReference type="AlphaFoldDB" id="A0A167KII4"/>
<evidence type="ECO:0000256" key="1">
    <source>
        <dbReference type="ARBA" id="ARBA00000012"/>
    </source>
</evidence>
<evidence type="ECO:0000256" key="24">
    <source>
        <dbReference type="ARBA" id="ARBA00068111"/>
    </source>
</evidence>
<dbReference type="SMART" id="SM00905">
    <property type="entry name" value="FolB"/>
    <property type="match status" value="2"/>
</dbReference>
<dbReference type="NCBIfam" id="TIGR01496">
    <property type="entry name" value="DHPS"/>
    <property type="match status" value="1"/>
</dbReference>
<comment type="function">
    <text evidence="21">Catalyzes three sequential steps of tetrahydrofolate biosynthesis.</text>
</comment>
<dbReference type="GO" id="GO:0046656">
    <property type="term" value="P:folic acid biosynthetic process"/>
    <property type="evidence" value="ECO:0007669"/>
    <property type="project" value="UniProtKB-KW"/>
</dbReference>
<dbReference type="Proteomes" id="UP000076738">
    <property type="component" value="Unassembled WGS sequence"/>
</dbReference>
<feature type="domain" description="Pterin-binding" evidence="25">
    <location>
        <begin position="460"/>
        <end position="737"/>
    </location>
</feature>
<protein>
    <recommendedName>
        <fullName evidence="23">Folic acid synthesis protein FOL1</fullName>
        <ecNumber evidence="10">2.5.1.15</ecNumber>
        <ecNumber evidence="12">2.7.6.3</ecNumber>
        <ecNumber evidence="11">4.1.2.25</ecNumber>
    </recommendedName>
    <alternativeName>
        <fullName evidence="24">Folic acid synthesis protein fol1</fullName>
    </alternativeName>
</protein>
<dbReference type="GO" id="GO:0003848">
    <property type="term" value="F:2-amino-4-hydroxy-6-hydroxymethyldihydropteridine diphosphokinase activity"/>
    <property type="evidence" value="ECO:0007669"/>
    <property type="project" value="UniProtKB-EC"/>
</dbReference>
<comment type="pathway">
    <text evidence="5">Cofactor biosynthesis; tetrahydrofolate biosynthesis; 7,8-dihydrofolate from 2-amino-4-hydroxy-6-hydroxymethyl-7,8-dihydropteridine diphosphate and 4-aminobenzoate: step 1/2.</text>
</comment>
<dbReference type="PANTHER" id="PTHR20941:SF1">
    <property type="entry name" value="FOLIC ACID SYNTHESIS PROTEIN FOL1"/>
    <property type="match status" value="1"/>
</dbReference>
<keyword evidence="19" id="KW-0289">Folate biosynthesis</keyword>
<comment type="similarity">
    <text evidence="22">In the central section; belongs to the HPPK family.</text>
</comment>
<dbReference type="SUPFAM" id="SSF55083">
    <property type="entry name" value="6-hydroxymethyl-7,8-dihydropterin pyrophosphokinase, HPPK"/>
    <property type="match status" value="1"/>
</dbReference>
<dbReference type="InterPro" id="IPR045031">
    <property type="entry name" value="DHP_synth-like"/>
</dbReference>
<evidence type="ECO:0000256" key="11">
    <source>
        <dbReference type="ARBA" id="ARBA00013043"/>
    </source>
</evidence>
<dbReference type="GO" id="GO:0005740">
    <property type="term" value="C:mitochondrial envelope"/>
    <property type="evidence" value="ECO:0007669"/>
    <property type="project" value="TreeGrafter"/>
</dbReference>
<dbReference type="STRING" id="1330018.A0A167KII4"/>
<dbReference type="InterPro" id="IPR043133">
    <property type="entry name" value="GTP-CH-I_C/QueF"/>
</dbReference>
<comment type="pathway">
    <text evidence="6">Cofactor biosynthesis; tetrahydrofolate biosynthesis; 2-amino-4-hydroxy-6-hydroxymethyl-7,8-dihydropteridine diphosphate from 7,8-dihydroneopterin triphosphate: step 3/4.</text>
</comment>
<dbReference type="PANTHER" id="PTHR20941">
    <property type="entry name" value="FOLATE SYNTHESIS PROTEINS"/>
    <property type="match status" value="1"/>
</dbReference>
<keyword evidence="17" id="KW-0067">ATP-binding</keyword>
<reference evidence="26 27" key="1">
    <citation type="journal article" date="2016" name="Mol. Biol. Evol.">
        <title>Comparative Genomics of Early-Diverging Mushroom-Forming Fungi Provides Insights into the Origins of Lignocellulose Decay Capabilities.</title>
        <authorList>
            <person name="Nagy L.G."/>
            <person name="Riley R."/>
            <person name="Tritt A."/>
            <person name="Adam C."/>
            <person name="Daum C."/>
            <person name="Floudas D."/>
            <person name="Sun H."/>
            <person name="Yadav J.S."/>
            <person name="Pangilinan J."/>
            <person name="Larsson K.H."/>
            <person name="Matsuura K."/>
            <person name="Barry K."/>
            <person name="Labutti K."/>
            <person name="Kuo R."/>
            <person name="Ohm R.A."/>
            <person name="Bhattacharya S.S."/>
            <person name="Shirouzu T."/>
            <person name="Yoshinaga Y."/>
            <person name="Martin F.M."/>
            <person name="Grigoriev I.V."/>
            <person name="Hibbett D.S."/>
        </authorList>
    </citation>
    <scope>NUCLEOTIDE SEQUENCE [LARGE SCALE GENOMIC DNA]</scope>
    <source>
        <strain evidence="26 27">TUFC12733</strain>
    </source>
</reference>
<accession>A0A167KII4</accession>
<evidence type="ECO:0000256" key="16">
    <source>
        <dbReference type="ARBA" id="ARBA00022777"/>
    </source>
</evidence>
<organism evidence="26 27">
    <name type="scientific">Calocera viscosa (strain TUFC12733)</name>
    <dbReference type="NCBI Taxonomy" id="1330018"/>
    <lineage>
        <taxon>Eukaryota</taxon>
        <taxon>Fungi</taxon>
        <taxon>Dikarya</taxon>
        <taxon>Basidiomycota</taxon>
        <taxon>Agaricomycotina</taxon>
        <taxon>Dacrymycetes</taxon>
        <taxon>Dacrymycetales</taxon>
        <taxon>Dacrymycetaceae</taxon>
        <taxon>Calocera</taxon>
    </lineage>
</organism>
<proteinExistence type="inferred from homology"/>
<dbReference type="SUPFAM" id="SSF55620">
    <property type="entry name" value="Tetrahydrobiopterin biosynthesis enzymes-like"/>
    <property type="match status" value="2"/>
</dbReference>
<comment type="catalytic activity">
    <reaction evidence="2">
        <text>6-hydroxymethyl-7,8-dihydropterin + ATP = (7,8-dihydropterin-6-yl)methyl diphosphate + AMP + H(+)</text>
        <dbReference type="Rhea" id="RHEA:11412"/>
        <dbReference type="ChEBI" id="CHEBI:15378"/>
        <dbReference type="ChEBI" id="CHEBI:30616"/>
        <dbReference type="ChEBI" id="CHEBI:44841"/>
        <dbReference type="ChEBI" id="CHEBI:72950"/>
        <dbReference type="ChEBI" id="CHEBI:456215"/>
        <dbReference type="EC" id="2.7.6.3"/>
    </reaction>
</comment>
<evidence type="ECO:0000256" key="8">
    <source>
        <dbReference type="ARBA" id="ARBA00009640"/>
    </source>
</evidence>
<keyword evidence="27" id="KW-1185">Reference proteome</keyword>
<evidence type="ECO:0000256" key="20">
    <source>
        <dbReference type="ARBA" id="ARBA00023268"/>
    </source>
</evidence>
<comment type="pathway">
    <text evidence="7">Cofactor biosynthesis; tetrahydrofolate biosynthesis; 2-amino-4-hydroxy-6-hydroxymethyl-7,8-dihydropteridine diphosphate from 7,8-dihydroneopterin triphosphate: step 4/4.</text>
</comment>
<evidence type="ECO:0000256" key="13">
    <source>
        <dbReference type="ARBA" id="ARBA00022679"/>
    </source>
</evidence>
<keyword evidence="16" id="KW-0418">Kinase</keyword>
<dbReference type="InterPro" id="IPR000550">
    <property type="entry name" value="Hppk"/>
</dbReference>
<evidence type="ECO:0000313" key="27">
    <source>
        <dbReference type="Proteomes" id="UP000076738"/>
    </source>
</evidence>
<evidence type="ECO:0000256" key="18">
    <source>
        <dbReference type="ARBA" id="ARBA00022842"/>
    </source>
</evidence>
<dbReference type="Gene3D" id="3.20.20.20">
    <property type="entry name" value="Dihydropteroate synthase-like"/>
    <property type="match status" value="1"/>
</dbReference>
<dbReference type="GO" id="GO:0046872">
    <property type="term" value="F:metal ion binding"/>
    <property type="evidence" value="ECO:0007669"/>
    <property type="project" value="UniProtKB-KW"/>
</dbReference>
<dbReference type="CDD" id="cd00739">
    <property type="entry name" value="DHPS"/>
    <property type="match status" value="1"/>
</dbReference>
<dbReference type="NCBIfam" id="TIGR01498">
    <property type="entry name" value="folK"/>
    <property type="match status" value="1"/>
</dbReference>
<dbReference type="EC" id="2.7.6.3" evidence="12"/>
<comment type="similarity">
    <text evidence="9">In the C-terminal section; belongs to the DHPS family.</text>
</comment>
<name>A0A167KII4_CALVF</name>
<evidence type="ECO:0000256" key="4">
    <source>
        <dbReference type="ARBA" id="ARBA00001946"/>
    </source>
</evidence>
<keyword evidence="15" id="KW-0547">Nucleotide-binding</keyword>
<evidence type="ECO:0000256" key="2">
    <source>
        <dbReference type="ARBA" id="ARBA00000198"/>
    </source>
</evidence>
<dbReference type="InterPro" id="IPR006390">
    <property type="entry name" value="DHP_synth_dom"/>
</dbReference>
<dbReference type="EC" id="4.1.2.25" evidence="11"/>
<dbReference type="Gene3D" id="3.30.1130.10">
    <property type="match status" value="2"/>
</dbReference>
<evidence type="ECO:0000256" key="6">
    <source>
        <dbReference type="ARBA" id="ARBA00005013"/>
    </source>
</evidence>
<dbReference type="GO" id="GO:0004156">
    <property type="term" value="F:dihydropteroate synthase activity"/>
    <property type="evidence" value="ECO:0007669"/>
    <property type="project" value="UniProtKB-EC"/>
</dbReference>
<dbReference type="NCBIfam" id="TIGR00526">
    <property type="entry name" value="folB_dom"/>
    <property type="match status" value="1"/>
</dbReference>
<dbReference type="Gene3D" id="3.30.70.560">
    <property type="entry name" value="7,8-Dihydro-6-hydroxymethylpterin-pyrophosphokinase HPPK"/>
    <property type="match status" value="1"/>
</dbReference>
<dbReference type="OrthoDB" id="615426at2759"/>
<dbReference type="Pfam" id="PF00809">
    <property type="entry name" value="Pterin_bind"/>
    <property type="match status" value="1"/>
</dbReference>
<evidence type="ECO:0000256" key="7">
    <source>
        <dbReference type="ARBA" id="ARBA00005051"/>
    </source>
</evidence>
<dbReference type="Pfam" id="PF01288">
    <property type="entry name" value="HPPK"/>
    <property type="match status" value="1"/>
</dbReference>
<evidence type="ECO:0000256" key="21">
    <source>
        <dbReference type="ARBA" id="ARBA00058009"/>
    </source>
</evidence>
<dbReference type="GO" id="GO:0046654">
    <property type="term" value="P:tetrahydrofolate biosynthetic process"/>
    <property type="evidence" value="ECO:0007669"/>
    <property type="project" value="UniProtKB-UniPathway"/>
</dbReference>
<evidence type="ECO:0000256" key="19">
    <source>
        <dbReference type="ARBA" id="ARBA00022909"/>
    </source>
</evidence>
<keyword evidence="18" id="KW-0460">Magnesium</keyword>
<comment type="catalytic activity">
    <reaction evidence="3">
        <text>7,8-dihydroneopterin = 6-hydroxymethyl-7,8-dihydropterin + glycolaldehyde</text>
        <dbReference type="Rhea" id="RHEA:10540"/>
        <dbReference type="ChEBI" id="CHEBI:17001"/>
        <dbReference type="ChEBI" id="CHEBI:17071"/>
        <dbReference type="ChEBI" id="CHEBI:44841"/>
        <dbReference type="EC" id="4.1.2.25"/>
    </reaction>
</comment>
<dbReference type="Pfam" id="PF02152">
    <property type="entry name" value="FolB"/>
    <property type="match status" value="2"/>
</dbReference>
<dbReference type="PROSITE" id="PS50972">
    <property type="entry name" value="PTERIN_BINDING"/>
    <property type="match status" value="1"/>
</dbReference>
<comment type="cofactor">
    <cofactor evidence="4">
        <name>Mg(2+)</name>
        <dbReference type="ChEBI" id="CHEBI:18420"/>
    </cofactor>
</comment>
<dbReference type="PROSITE" id="PS00793">
    <property type="entry name" value="DHPS_2"/>
    <property type="match status" value="1"/>
</dbReference>
<evidence type="ECO:0000256" key="17">
    <source>
        <dbReference type="ARBA" id="ARBA00022840"/>
    </source>
</evidence>
<keyword evidence="20" id="KW-0511">Multifunctional enzyme</keyword>
<keyword evidence="13" id="KW-0808">Transferase</keyword>
<dbReference type="GO" id="GO:0016301">
    <property type="term" value="F:kinase activity"/>
    <property type="evidence" value="ECO:0007669"/>
    <property type="project" value="UniProtKB-KW"/>
</dbReference>
<evidence type="ECO:0000256" key="15">
    <source>
        <dbReference type="ARBA" id="ARBA00022741"/>
    </source>
</evidence>
<evidence type="ECO:0000256" key="9">
    <source>
        <dbReference type="ARBA" id="ARBA00009951"/>
    </source>
</evidence>
<dbReference type="FunFam" id="3.20.20.20:FF:000006">
    <property type="entry name" value="Dihydropteroate synthase"/>
    <property type="match status" value="1"/>
</dbReference>
<gene>
    <name evidence="26" type="ORF">CALVIDRAFT_484073</name>
</gene>
<comment type="similarity">
    <text evidence="8">In the N-terminal section; belongs to the DHNA family.</text>
</comment>
<comment type="catalytic activity">
    <reaction evidence="1">
        <text>(7,8-dihydropterin-6-yl)methyl diphosphate + 4-aminobenzoate = 7,8-dihydropteroate + diphosphate</text>
        <dbReference type="Rhea" id="RHEA:19949"/>
        <dbReference type="ChEBI" id="CHEBI:17836"/>
        <dbReference type="ChEBI" id="CHEBI:17839"/>
        <dbReference type="ChEBI" id="CHEBI:33019"/>
        <dbReference type="ChEBI" id="CHEBI:72950"/>
        <dbReference type="EC" id="2.5.1.15"/>
    </reaction>
</comment>
<evidence type="ECO:0000256" key="23">
    <source>
        <dbReference type="ARBA" id="ARBA00067568"/>
    </source>
</evidence>
<sequence>MSRSLSTAPRPPDRILVSDLYVQTTLGSSLWPRPDAEMRKQPVSISISVPLSLSSAGSADTLADSISYGTICKAVERIARQEGAFGSAEDLAEGIADGCLDEFGSLSEVNVRVRKPRALLQAKSAGADITRRRTPSNVPEREDVYFLEDLALSTIIGMNPWERLEKQMVHLDISLFKPAPVRGIKLPEFDFRTLATRVSDHVLQSSYQTVESMATAVAQVSLSCDDDARAVTVKVAKPSALMFAGAAEVEITRTPADFAISPMSLTALGQSSGKHRAVIALGSNLGDRVTNIERALRELESAGVQVVDTSFMYETAAMYVEDQPKFLNAACVVETELEAGPLLQLLKKVEATVGRTKTYTNGPRVVDLDVIFFDNLDTRILAADNNGFELIVPHPRVQEREFVLRPLADIVPNLVHPSTRQAITSLLRSLVPGESPMYRVLCFPASSKTPPCTWPWSSRTYLMSIINSTPDSFSDGGVHFVSSLTDGFKEQLSSVVDRLHKAVDDGADILDIGGYSTRPGAAEVSEEEELARVVPLITQFRASGMHTPISVDTFRASVARAAIEAGANCINDVYAFSRDPEMVKVAHDFAVPVVMMHSRGDAGKEKDYSAQGGVMEGVRTELGEKIAGALRAGVRRWNIIADPGVGFSKTVEGNLTMLRDLRDFTAPATEPGRARHPLDCLPVLVGTSRKSFLGELTGTEEASERLLSTAVACTTAIQGGADIIRVHDTKEMRDVAKVADALWRRQ</sequence>
<evidence type="ECO:0000256" key="22">
    <source>
        <dbReference type="ARBA" id="ARBA00061548"/>
    </source>
</evidence>
<dbReference type="InterPro" id="IPR000489">
    <property type="entry name" value="Pterin-binding_dom"/>
</dbReference>
<dbReference type="CDD" id="cd00483">
    <property type="entry name" value="HPPK"/>
    <property type="match status" value="1"/>
</dbReference>
<dbReference type="EC" id="2.5.1.15" evidence="10"/>
<dbReference type="UniPathway" id="UPA00077">
    <property type="reaction ID" value="UER00155"/>
</dbReference>